<proteinExistence type="predicted"/>
<evidence type="ECO:0000313" key="2">
    <source>
        <dbReference type="EMBL" id="QSE96568.1"/>
    </source>
</evidence>
<dbReference type="Gene3D" id="3.40.50.1820">
    <property type="entry name" value="alpha/beta hydrolase"/>
    <property type="match status" value="1"/>
</dbReference>
<dbReference type="Pfam" id="PF01738">
    <property type="entry name" value="DLH"/>
    <property type="match status" value="1"/>
</dbReference>
<keyword evidence="3" id="KW-1185">Reference proteome</keyword>
<dbReference type="EMBL" id="CP070608">
    <property type="protein sequence ID" value="QSE96568.1"/>
    <property type="molecule type" value="Genomic_DNA"/>
</dbReference>
<dbReference type="PANTHER" id="PTHR22946:SF0">
    <property type="entry name" value="DIENELACTONE HYDROLASE DOMAIN-CONTAINING PROTEIN"/>
    <property type="match status" value="1"/>
</dbReference>
<accession>A0A974WE37</accession>
<feature type="domain" description="Dienelactone hydrolase" evidence="1">
    <location>
        <begin position="55"/>
        <end position="276"/>
    </location>
</feature>
<dbReference type="PANTHER" id="PTHR22946">
    <property type="entry name" value="DIENELACTONE HYDROLASE DOMAIN-CONTAINING PROTEIN-RELATED"/>
    <property type="match status" value="1"/>
</dbReference>
<dbReference type="InterPro" id="IPR002925">
    <property type="entry name" value="Dienelactn_hydro"/>
</dbReference>
<keyword evidence="2" id="KW-0378">Hydrolase</keyword>
<gene>
    <name evidence="2" type="ORF">JR347_13295</name>
</gene>
<protein>
    <submittedName>
        <fullName evidence="2">Dienelactone hydrolase family protein</fullName>
    </submittedName>
</protein>
<dbReference type="PROSITE" id="PS51257">
    <property type="entry name" value="PROKAR_LIPOPROTEIN"/>
    <property type="match status" value="1"/>
</dbReference>
<dbReference type="Proteomes" id="UP000662783">
    <property type="component" value="Chromosome"/>
</dbReference>
<organism evidence="2 3">
    <name type="scientific">Fulvivirga lutea</name>
    <dbReference type="NCBI Taxonomy" id="2810512"/>
    <lineage>
        <taxon>Bacteria</taxon>
        <taxon>Pseudomonadati</taxon>
        <taxon>Bacteroidota</taxon>
        <taxon>Cytophagia</taxon>
        <taxon>Cytophagales</taxon>
        <taxon>Fulvivirgaceae</taxon>
        <taxon>Fulvivirga</taxon>
    </lineage>
</organism>
<dbReference type="RefSeq" id="WP_205721082.1">
    <property type="nucleotide sequence ID" value="NZ_CP070608.1"/>
</dbReference>
<dbReference type="InterPro" id="IPR029058">
    <property type="entry name" value="AB_hydrolase_fold"/>
</dbReference>
<dbReference type="SUPFAM" id="SSF53474">
    <property type="entry name" value="alpha/beta-Hydrolases"/>
    <property type="match status" value="1"/>
</dbReference>
<name>A0A974WE37_9BACT</name>
<sequence length="280" mass="30854">MKQLSTKFLVILFLLTIIISCGKKSDNGSDETVAVETTPEYVGEEVTYSTDSTTMKGYLAYDKNSTEKKPGILVVHEWWGHNEYTRKRADMLAELGYVALAVDMYGDGKVAEHPKDAQKFMTSVFSNMDEAEARFDKAMELLKSNENVDPDQIGVVGYCFGGSVALTMANMGKDIDAVAAFHSGLQLPVMPTNDIQAKILVCNGAADPFISEESVETFKSAMDSVNANYKYIAYDSAKHAFTSKGATAMGEKFELPLEYNAKADEASWEEMKTFFSGVFK</sequence>
<reference evidence="2" key="1">
    <citation type="submission" date="2021-02" db="EMBL/GenBank/DDBJ databases">
        <title>Fulvivirga sp. S481 isolated from sea water.</title>
        <authorList>
            <person name="Bae S.S."/>
            <person name="Baek K."/>
        </authorList>
    </citation>
    <scope>NUCLEOTIDE SEQUENCE</scope>
    <source>
        <strain evidence="2">S481</strain>
    </source>
</reference>
<dbReference type="InterPro" id="IPR050261">
    <property type="entry name" value="FrsA_esterase"/>
</dbReference>
<dbReference type="KEGG" id="fuv:JR347_13295"/>
<evidence type="ECO:0000259" key="1">
    <source>
        <dbReference type="Pfam" id="PF01738"/>
    </source>
</evidence>
<dbReference type="GO" id="GO:0016787">
    <property type="term" value="F:hydrolase activity"/>
    <property type="evidence" value="ECO:0007669"/>
    <property type="project" value="UniProtKB-KW"/>
</dbReference>
<dbReference type="AlphaFoldDB" id="A0A974WE37"/>
<evidence type="ECO:0000313" key="3">
    <source>
        <dbReference type="Proteomes" id="UP000662783"/>
    </source>
</evidence>